<dbReference type="AlphaFoldDB" id="H1Y594"/>
<feature type="transmembrane region" description="Helical" evidence="7">
    <location>
        <begin position="315"/>
        <end position="334"/>
    </location>
</feature>
<feature type="transmembrane region" description="Helical" evidence="7">
    <location>
        <begin position="166"/>
        <end position="185"/>
    </location>
</feature>
<feature type="transmembrane region" description="Helical" evidence="7">
    <location>
        <begin position="249"/>
        <end position="271"/>
    </location>
</feature>
<keyword evidence="5 7" id="KW-1133">Transmembrane helix</keyword>
<feature type="transmembrane region" description="Helical" evidence="7">
    <location>
        <begin position="425"/>
        <end position="452"/>
    </location>
</feature>
<dbReference type="HOGENOM" id="CLU_033541_6_0_10"/>
<dbReference type="InterPro" id="IPR018383">
    <property type="entry name" value="UPF0324_pro"/>
</dbReference>
<proteinExistence type="inferred from homology"/>
<feature type="transmembrane region" description="Helical" evidence="7">
    <location>
        <begin position="33"/>
        <end position="53"/>
    </location>
</feature>
<feature type="transmembrane region" description="Helical" evidence="7">
    <location>
        <begin position="397"/>
        <end position="413"/>
    </location>
</feature>
<keyword evidence="3" id="KW-1003">Cell membrane</keyword>
<evidence type="ECO:0000256" key="6">
    <source>
        <dbReference type="ARBA" id="ARBA00023136"/>
    </source>
</evidence>
<evidence type="ECO:0000256" key="3">
    <source>
        <dbReference type="ARBA" id="ARBA00022475"/>
    </source>
</evidence>
<dbReference type="PANTHER" id="PTHR30106:SF1">
    <property type="entry name" value="UPF0324 MEMBRANE PROTEIN FN0533"/>
    <property type="match status" value="1"/>
</dbReference>
<feature type="transmembrane region" description="Helical" evidence="7">
    <location>
        <begin position="283"/>
        <end position="303"/>
    </location>
</feature>
<sequence length="457" mass="49267">MSENINLEVALEEAAAETTPLKRGFLKSLTEDWWALILGAIIISATVLFTINGGEIKLPVYKWSGSDELFNKILSINNILLVLETGVIFLALASIAIILSGGNIKKFVPGFAFIYLLVNVSFIIGGNKGIAYYGLEYVVFALLIGLILGNLVNIPAWLKEAVRSEFYIKTGLVILGTTILSSDLVSAGLPGIIQAIIVVTAVWFFSLWLSRKLKVDDEFGIILASAVSICGVSAAIVAAGAINGDKKKLSYVTTLVLLTAIPMMILQPWLIRVLHIPEIVGGAWLGGTLDTTASVAAAGAIVGPAAVKAGVIAKFSQNVFIGVAAFLIAIWWAYRKPKESAKEGAIQITAEKPSLKVVWERFPKFVLGFIAASLIFSFLLSPATVKSVSATLGSLRTVWFGMAFICIGMEAKFTDLVKLQGGRPAYTFIGAQVFNIFWTLLWSYLLFGGYIFPVPQF</sequence>
<dbReference type="EMBL" id="CM001403">
    <property type="protein sequence ID" value="EHQ28905.1"/>
    <property type="molecule type" value="Genomic_DNA"/>
</dbReference>
<feature type="transmembrane region" description="Helical" evidence="7">
    <location>
        <begin position="73"/>
        <end position="100"/>
    </location>
</feature>
<dbReference type="GO" id="GO:0005886">
    <property type="term" value="C:plasma membrane"/>
    <property type="evidence" value="ECO:0007669"/>
    <property type="project" value="UniProtKB-SubCell"/>
</dbReference>
<dbReference type="RefSeq" id="WP_008509866.1">
    <property type="nucleotide sequence ID" value="NZ_CM001403.1"/>
</dbReference>
<evidence type="ECO:0000313" key="9">
    <source>
        <dbReference type="Proteomes" id="UP000002774"/>
    </source>
</evidence>
<evidence type="ECO:0000256" key="5">
    <source>
        <dbReference type="ARBA" id="ARBA00022989"/>
    </source>
</evidence>
<feature type="transmembrane region" description="Helical" evidence="7">
    <location>
        <begin position="221"/>
        <end position="243"/>
    </location>
</feature>
<keyword evidence="4 7" id="KW-0812">Transmembrane</keyword>
<dbReference type="STRING" id="714943.Mucpa_4820"/>
<keyword evidence="9" id="KW-1185">Reference proteome</keyword>
<dbReference type="Pfam" id="PF03601">
    <property type="entry name" value="Cons_hypoth698"/>
    <property type="match status" value="1"/>
</dbReference>
<evidence type="ECO:0000256" key="7">
    <source>
        <dbReference type="SAM" id="Phobius"/>
    </source>
</evidence>
<dbReference type="PANTHER" id="PTHR30106">
    <property type="entry name" value="INNER MEMBRANE PROTEIN YEIH-RELATED"/>
    <property type="match status" value="1"/>
</dbReference>
<feature type="transmembrane region" description="Helical" evidence="7">
    <location>
        <begin position="107"/>
        <end position="124"/>
    </location>
</feature>
<dbReference type="eggNOG" id="COG2855">
    <property type="taxonomic scope" value="Bacteria"/>
</dbReference>
<comment type="subcellular location">
    <subcellularLocation>
        <location evidence="1">Cell membrane</location>
        <topology evidence="1">Multi-pass membrane protein</topology>
    </subcellularLocation>
</comment>
<evidence type="ECO:0000313" key="8">
    <source>
        <dbReference type="EMBL" id="EHQ28905.1"/>
    </source>
</evidence>
<name>H1Y594_9SPHI</name>
<feature type="transmembrane region" description="Helical" evidence="7">
    <location>
        <begin position="365"/>
        <end position="385"/>
    </location>
</feature>
<comment type="similarity">
    <text evidence="2">Belongs to the UPF0324 family.</text>
</comment>
<protein>
    <submittedName>
        <fullName evidence="8">Uncharacterized protein family UPF0324</fullName>
    </submittedName>
</protein>
<organism evidence="8 9">
    <name type="scientific">Mucilaginibacter paludis DSM 18603</name>
    <dbReference type="NCBI Taxonomy" id="714943"/>
    <lineage>
        <taxon>Bacteria</taxon>
        <taxon>Pseudomonadati</taxon>
        <taxon>Bacteroidota</taxon>
        <taxon>Sphingobacteriia</taxon>
        <taxon>Sphingobacteriales</taxon>
        <taxon>Sphingobacteriaceae</taxon>
        <taxon>Mucilaginibacter</taxon>
    </lineage>
</organism>
<evidence type="ECO:0000256" key="1">
    <source>
        <dbReference type="ARBA" id="ARBA00004651"/>
    </source>
</evidence>
<keyword evidence="6 7" id="KW-0472">Membrane</keyword>
<reference evidence="8" key="1">
    <citation type="submission" date="2011-09" db="EMBL/GenBank/DDBJ databases">
        <title>The permanent draft genome of Mucilaginibacter paludis DSM 18603.</title>
        <authorList>
            <consortium name="US DOE Joint Genome Institute (JGI-PGF)"/>
            <person name="Lucas S."/>
            <person name="Han J."/>
            <person name="Lapidus A."/>
            <person name="Bruce D."/>
            <person name="Goodwin L."/>
            <person name="Pitluck S."/>
            <person name="Peters L."/>
            <person name="Kyrpides N."/>
            <person name="Mavromatis K."/>
            <person name="Ivanova N."/>
            <person name="Mikhailova N."/>
            <person name="Held B."/>
            <person name="Detter J.C."/>
            <person name="Tapia R."/>
            <person name="Han C."/>
            <person name="Land M."/>
            <person name="Hauser L."/>
            <person name="Markowitz V."/>
            <person name="Cheng J.-F."/>
            <person name="Hugenholtz P."/>
            <person name="Woyke T."/>
            <person name="Wu D."/>
            <person name="Tindall B."/>
            <person name="Brambilla E."/>
            <person name="Klenk H.-P."/>
            <person name="Eisen J.A."/>
        </authorList>
    </citation>
    <scope>NUCLEOTIDE SEQUENCE [LARGE SCALE GENOMIC DNA]</scope>
    <source>
        <strain evidence="8">DSM 18603</strain>
    </source>
</reference>
<evidence type="ECO:0000256" key="4">
    <source>
        <dbReference type="ARBA" id="ARBA00022692"/>
    </source>
</evidence>
<feature type="transmembrane region" description="Helical" evidence="7">
    <location>
        <begin position="130"/>
        <end position="154"/>
    </location>
</feature>
<dbReference type="Proteomes" id="UP000002774">
    <property type="component" value="Chromosome"/>
</dbReference>
<dbReference type="OrthoDB" id="9766798at2"/>
<accession>H1Y594</accession>
<evidence type="ECO:0000256" key="2">
    <source>
        <dbReference type="ARBA" id="ARBA00007977"/>
    </source>
</evidence>
<gene>
    <name evidence="8" type="ORF">Mucpa_4820</name>
</gene>